<comment type="caution">
    <text evidence="7">The sequence shown here is derived from an EMBL/GenBank/DDBJ whole genome shotgun (WGS) entry which is preliminary data.</text>
</comment>
<keyword evidence="8" id="KW-1185">Reference proteome</keyword>
<dbReference type="EMBL" id="JACHOA010000001">
    <property type="protein sequence ID" value="MBB4611888.1"/>
    <property type="molecule type" value="Genomic_DNA"/>
</dbReference>
<keyword evidence="4" id="KW-1133">Transmembrane helix</keyword>
<dbReference type="CDD" id="cd06225">
    <property type="entry name" value="HAMP"/>
    <property type="match status" value="1"/>
</dbReference>
<comment type="similarity">
    <text evidence="2">Belongs to the methyl-accepting chemotaxis (MCP) protein family.</text>
</comment>
<name>A0A7W7A7I5_9SPHN</name>
<evidence type="ECO:0000256" key="4">
    <source>
        <dbReference type="SAM" id="Phobius"/>
    </source>
</evidence>
<dbReference type="PRINTS" id="PR00260">
    <property type="entry name" value="CHEMTRNSDUCR"/>
</dbReference>
<proteinExistence type="inferred from homology"/>
<evidence type="ECO:0000313" key="8">
    <source>
        <dbReference type="Proteomes" id="UP000538566"/>
    </source>
</evidence>
<dbReference type="GO" id="GO:0007165">
    <property type="term" value="P:signal transduction"/>
    <property type="evidence" value="ECO:0007669"/>
    <property type="project" value="UniProtKB-KW"/>
</dbReference>
<dbReference type="PANTHER" id="PTHR43531">
    <property type="entry name" value="PROTEIN ICFG"/>
    <property type="match status" value="1"/>
</dbReference>
<keyword evidence="3" id="KW-0807">Transducer</keyword>
<dbReference type="RefSeq" id="WP_144902676.1">
    <property type="nucleotide sequence ID" value="NZ_JACHOA010000001.1"/>
</dbReference>
<feature type="transmembrane region" description="Helical" evidence="4">
    <location>
        <begin position="48"/>
        <end position="67"/>
    </location>
</feature>
<dbReference type="GO" id="GO:0005886">
    <property type="term" value="C:plasma membrane"/>
    <property type="evidence" value="ECO:0007669"/>
    <property type="project" value="TreeGrafter"/>
</dbReference>
<evidence type="ECO:0000313" key="7">
    <source>
        <dbReference type="EMBL" id="MBB4611888.1"/>
    </source>
</evidence>
<feature type="domain" description="HAMP" evidence="6">
    <location>
        <begin position="247"/>
        <end position="300"/>
    </location>
</feature>
<feature type="domain" description="HAMP" evidence="6">
    <location>
        <begin position="304"/>
        <end position="356"/>
    </location>
</feature>
<feature type="transmembrane region" description="Helical" evidence="4">
    <location>
        <begin position="225"/>
        <end position="242"/>
    </location>
</feature>
<dbReference type="Gene3D" id="1.10.287.950">
    <property type="entry name" value="Methyl-accepting chemotaxis protein"/>
    <property type="match status" value="1"/>
</dbReference>
<dbReference type="InterPro" id="IPR004090">
    <property type="entry name" value="Chemotax_Me-accpt_rcpt"/>
</dbReference>
<dbReference type="Pfam" id="PF00672">
    <property type="entry name" value="HAMP"/>
    <property type="match status" value="1"/>
</dbReference>
<dbReference type="AlphaFoldDB" id="A0A7W7A7I5"/>
<keyword evidence="1" id="KW-0145">Chemotaxis</keyword>
<reference evidence="7 8" key="1">
    <citation type="submission" date="2020-08" db="EMBL/GenBank/DDBJ databases">
        <title>Genomic Encyclopedia of Type Strains, Phase IV (KMG-IV): sequencing the most valuable type-strain genomes for metagenomic binning, comparative biology and taxonomic classification.</title>
        <authorList>
            <person name="Goeker M."/>
        </authorList>
    </citation>
    <scope>NUCLEOTIDE SEQUENCE [LARGE SCALE GENOMIC DNA]</scope>
    <source>
        <strain evidence="7 8">DSM 17507</strain>
    </source>
</reference>
<gene>
    <name evidence="7" type="ORF">GGR37_000134</name>
</gene>
<sequence>MKVLKIVLALSLVISSMIARCSSTRMMVAVLQLAERQMVSGRSIKHKVTLGCIILGAGAVASTVLGLGGMWRQEQAMVELNAATGLMRDHMEADMGHDAIRGEVVSIVAARQTGAIDGPEAARELQVRLGEFEKRMVPTTLATDAPEVLAARTAADPAFRDYVGIGRSIATAAEQGAVPDDAQLQRFQQLFSQLEGEMAKISDAVEAHAATTAQAASAVAQQARWISLGGLLLLLLALAWVARHGRQDIVAAIIAIAERVQAMAGGRLDVTMEGDDRSDEIGDLARAVVELRDNLGEARADTARQADAIVTSIGTGLGQLAAGNLSYRIDVPLTGPFEKLRCDFNAALSTLGVALEKMKASTERLHGVARDIGGAAGDLSNRNANQAASLEETAAAIASLAQRVQGSTEAVSTARNAVDQVGQEINRGGEVIQHAEAAMDRIESAAQEIGSIVSVIDGITFQTNLLALNAGVEAARAGDAGKGFAVVANEVRALAQRSADAAREIRHLITNASGEIGNGVQLVRDAGSSLRAITGQMDEINRVMEVVEAGASEQDLSLRSIDATSKQIEQITQSNSAVAEQVSNASSSVIASIEEVVQQLSRFEIGQGSVAAAERAPRSLAA</sequence>
<dbReference type="SMART" id="SM00283">
    <property type="entry name" value="MA"/>
    <property type="match status" value="1"/>
</dbReference>
<dbReference type="Pfam" id="PF00015">
    <property type="entry name" value="MCPsignal"/>
    <property type="match status" value="1"/>
</dbReference>
<dbReference type="SUPFAM" id="SSF58104">
    <property type="entry name" value="Methyl-accepting chemotaxis protein (MCP) signaling domain"/>
    <property type="match status" value="1"/>
</dbReference>
<dbReference type="PROSITE" id="PS50111">
    <property type="entry name" value="CHEMOTAXIS_TRANSDUC_2"/>
    <property type="match status" value="1"/>
</dbReference>
<dbReference type="Proteomes" id="UP000538566">
    <property type="component" value="Unassembled WGS sequence"/>
</dbReference>
<dbReference type="Gene3D" id="6.10.340.10">
    <property type="match status" value="1"/>
</dbReference>
<dbReference type="PANTHER" id="PTHR43531:SF11">
    <property type="entry name" value="METHYL-ACCEPTING CHEMOTAXIS PROTEIN 3"/>
    <property type="match status" value="1"/>
</dbReference>
<dbReference type="PROSITE" id="PS50885">
    <property type="entry name" value="HAMP"/>
    <property type="match status" value="2"/>
</dbReference>
<dbReference type="InterPro" id="IPR004089">
    <property type="entry name" value="MCPsignal_dom"/>
</dbReference>
<organism evidence="7 8">
    <name type="scientific">Novosphingobium taihuense</name>
    <dbReference type="NCBI Taxonomy" id="260085"/>
    <lineage>
        <taxon>Bacteria</taxon>
        <taxon>Pseudomonadati</taxon>
        <taxon>Pseudomonadota</taxon>
        <taxon>Alphaproteobacteria</taxon>
        <taxon>Sphingomonadales</taxon>
        <taxon>Sphingomonadaceae</taxon>
        <taxon>Novosphingobium</taxon>
    </lineage>
</organism>
<evidence type="ECO:0000259" key="5">
    <source>
        <dbReference type="PROSITE" id="PS50111"/>
    </source>
</evidence>
<feature type="domain" description="Methyl-accepting transducer" evidence="5">
    <location>
        <begin position="361"/>
        <end position="590"/>
    </location>
</feature>
<keyword evidence="4" id="KW-0812">Transmembrane</keyword>
<evidence type="ECO:0000256" key="1">
    <source>
        <dbReference type="ARBA" id="ARBA00022500"/>
    </source>
</evidence>
<evidence type="ECO:0000256" key="3">
    <source>
        <dbReference type="PROSITE-ProRule" id="PRU00284"/>
    </source>
</evidence>
<accession>A0A7W7A7I5</accession>
<dbReference type="GO" id="GO:0004888">
    <property type="term" value="F:transmembrane signaling receptor activity"/>
    <property type="evidence" value="ECO:0007669"/>
    <property type="project" value="InterPro"/>
</dbReference>
<dbReference type="CDD" id="cd11386">
    <property type="entry name" value="MCP_signal"/>
    <property type="match status" value="1"/>
</dbReference>
<protein>
    <submittedName>
        <fullName evidence="7">Methyl-accepting chemotaxis protein</fullName>
    </submittedName>
</protein>
<dbReference type="InterPro" id="IPR003660">
    <property type="entry name" value="HAMP_dom"/>
</dbReference>
<keyword evidence="4" id="KW-0472">Membrane</keyword>
<evidence type="ECO:0000259" key="6">
    <source>
        <dbReference type="PROSITE" id="PS50885"/>
    </source>
</evidence>
<dbReference type="InterPro" id="IPR051310">
    <property type="entry name" value="MCP_chemotaxis"/>
</dbReference>
<evidence type="ECO:0000256" key="2">
    <source>
        <dbReference type="ARBA" id="ARBA00029447"/>
    </source>
</evidence>
<dbReference type="GO" id="GO:0006935">
    <property type="term" value="P:chemotaxis"/>
    <property type="evidence" value="ECO:0007669"/>
    <property type="project" value="UniProtKB-KW"/>
</dbReference>
<dbReference type="SMART" id="SM00304">
    <property type="entry name" value="HAMP"/>
    <property type="match status" value="2"/>
</dbReference>
<dbReference type="OrthoDB" id="5292010at2"/>